<evidence type="ECO:0000313" key="1">
    <source>
        <dbReference type="EMBL" id="RTR12004.1"/>
    </source>
</evidence>
<comment type="caution">
    <text evidence="1">The sequence shown here is derived from an EMBL/GenBank/DDBJ whole genome shotgun (WGS) entry which is preliminary data.</text>
</comment>
<evidence type="ECO:0000313" key="2">
    <source>
        <dbReference type="Proteomes" id="UP000277007"/>
    </source>
</evidence>
<gene>
    <name evidence="1" type="ORF">EJ903_25790</name>
</gene>
<evidence type="ECO:0008006" key="3">
    <source>
        <dbReference type="Google" id="ProtNLM"/>
    </source>
</evidence>
<dbReference type="AlphaFoldDB" id="A0A431V9Q8"/>
<protein>
    <recommendedName>
        <fullName evidence="3">Transposase</fullName>
    </recommendedName>
</protein>
<keyword evidence="2" id="KW-1185">Reference proteome</keyword>
<proteinExistence type="predicted"/>
<name>A0A431V9Q8_9PROT</name>
<dbReference type="RefSeq" id="WP_126620741.1">
    <property type="nucleotide sequence ID" value="NZ_JBHUCY010000071.1"/>
</dbReference>
<sequence length="85" mass="10121">MTRDDADLPELPEYRDNPFINRLPPVLSIPDALRNLTQLPLHREEERQYPAHLRCHCLQRLGRYFVPLERHLQLEVRLSALIRQG</sequence>
<organism evidence="1 2">
    <name type="scientific">Azospirillum griseum</name>
    <dbReference type="NCBI Taxonomy" id="2496639"/>
    <lineage>
        <taxon>Bacteria</taxon>
        <taxon>Pseudomonadati</taxon>
        <taxon>Pseudomonadota</taxon>
        <taxon>Alphaproteobacteria</taxon>
        <taxon>Rhodospirillales</taxon>
        <taxon>Azospirillaceae</taxon>
        <taxon>Azospirillum</taxon>
    </lineage>
</organism>
<accession>A0A431V9Q8</accession>
<dbReference type="Proteomes" id="UP000277007">
    <property type="component" value="Unassembled WGS sequence"/>
</dbReference>
<reference evidence="1 2" key="1">
    <citation type="submission" date="2018-12" db="EMBL/GenBank/DDBJ databases">
        <authorList>
            <person name="Yang Y."/>
        </authorList>
    </citation>
    <scope>NUCLEOTIDE SEQUENCE [LARGE SCALE GENOMIC DNA]</scope>
    <source>
        <strain evidence="1 2">L-25-5w-1</strain>
    </source>
</reference>
<dbReference type="EMBL" id="RXMA01000062">
    <property type="protein sequence ID" value="RTR12004.1"/>
    <property type="molecule type" value="Genomic_DNA"/>
</dbReference>